<evidence type="ECO:0000256" key="1">
    <source>
        <dbReference type="SAM" id="Phobius"/>
    </source>
</evidence>
<accession>A6FX94</accession>
<organism evidence="2 3">
    <name type="scientific">Plesiocystis pacifica SIR-1</name>
    <dbReference type="NCBI Taxonomy" id="391625"/>
    <lineage>
        <taxon>Bacteria</taxon>
        <taxon>Pseudomonadati</taxon>
        <taxon>Myxococcota</taxon>
        <taxon>Polyangia</taxon>
        <taxon>Nannocystales</taxon>
        <taxon>Nannocystaceae</taxon>
        <taxon>Plesiocystis</taxon>
    </lineage>
</organism>
<proteinExistence type="predicted"/>
<comment type="caution">
    <text evidence="2">The sequence shown here is derived from an EMBL/GenBank/DDBJ whole genome shotgun (WGS) entry which is preliminary data.</text>
</comment>
<dbReference type="OrthoDB" id="5508676at2"/>
<dbReference type="STRING" id="391625.PPSIR1_05608"/>
<keyword evidence="1" id="KW-1133">Transmembrane helix</keyword>
<dbReference type="EMBL" id="ABCS01000001">
    <property type="protein sequence ID" value="EDM81918.1"/>
    <property type="molecule type" value="Genomic_DNA"/>
</dbReference>
<protein>
    <submittedName>
        <fullName evidence="2">Uncharacterized protein</fullName>
    </submittedName>
</protein>
<dbReference type="RefSeq" id="WP_006969093.1">
    <property type="nucleotide sequence ID" value="NZ_ABCS01000001.1"/>
</dbReference>
<evidence type="ECO:0000313" key="2">
    <source>
        <dbReference type="EMBL" id="EDM81918.1"/>
    </source>
</evidence>
<name>A6FX94_9BACT</name>
<gene>
    <name evidence="2" type="ORF">PPSIR1_05608</name>
</gene>
<keyword evidence="1" id="KW-0812">Transmembrane</keyword>
<keyword evidence="1" id="KW-0472">Membrane</keyword>
<dbReference type="eggNOG" id="COG0515">
    <property type="taxonomic scope" value="Bacteria"/>
</dbReference>
<dbReference type="Proteomes" id="UP000005801">
    <property type="component" value="Unassembled WGS sequence"/>
</dbReference>
<keyword evidence="3" id="KW-1185">Reference proteome</keyword>
<evidence type="ECO:0000313" key="3">
    <source>
        <dbReference type="Proteomes" id="UP000005801"/>
    </source>
</evidence>
<sequence>MLTPLTGPHDPRFQESEAAHILERAAELQRLASDARRMSVGELEEAAAVAGIDASFVRRAAGEMALRQAGRERATPTLGAPRTLVLEVVLDGEIPVRAYEYVIEAIRRHTGELGVASLIGRSLTWTALPKHGPAGPRWSRTIALTVVPHGGRTRVRIEEKLDHLVRGVFGAAAGSGSGGALLSTLPLAALSTSLALALALPLTAAACVGAWIVARQVYRARVDARARELDGAMQAISTIAQNYAKARALARATPKAS</sequence>
<reference evidence="2 3" key="1">
    <citation type="submission" date="2007-06" db="EMBL/GenBank/DDBJ databases">
        <authorList>
            <person name="Shimkets L."/>
            <person name="Ferriera S."/>
            <person name="Johnson J."/>
            <person name="Kravitz S."/>
            <person name="Beeson K."/>
            <person name="Sutton G."/>
            <person name="Rogers Y.-H."/>
            <person name="Friedman R."/>
            <person name="Frazier M."/>
            <person name="Venter J.C."/>
        </authorList>
    </citation>
    <scope>NUCLEOTIDE SEQUENCE [LARGE SCALE GENOMIC DNA]</scope>
    <source>
        <strain evidence="2 3">SIR-1</strain>
    </source>
</reference>
<feature type="transmembrane region" description="Helical" evidence="1">
    <location>
        <begin position="194"/>
        <end position="214"/>
    </location>
</feature>
<dbReference type="AlphaFoldDB" id="A6FX94"/>